<keyword evidence="2" id="KW-0472">Membrane</keyword>
<feature type="transmembrane region" description="Helical" evidence="2">
    <location>
        <begin position="278"/>
        <end position="301"/>
    </location>
</feature>
<keyword evidence="2" id="KW-0812">Transmembrane</keyword>
<protein>
    <submittedName>
        <fullName evidence="3">Uncharacterized protein</fullName>
    </submittedName>
</protein>
<feature type="transmembrane region" description="Helical" evidence="2">
    <location>
        <begin position="79"/>
        <end position="102"/>
    </location>
</feature>
<evidence type="ECO:0000256" key="2">
    <source>
        <dbReference type="SAM" id="Phobius"/>
    </source>
</evidence>
<evidence type="ECO:0000256" key="1">
    <source>
        <dbReference type="SAM" id="MobiDB-lite"/>
    </source>
</evidence>
<organism evidence="3 4">
    <name type="scientific">Neorhodopirellula lusitana</name>
    <dbReference type="NCBI Taxonomy" id="445327"/>
    <lineage>
        <taxon>Bacteria</taxon>
        <taxon>Pseudomonadati</taxon>
        <taxon>Planctomycetota</taxon>
        <taxon>Planctomycetia</taxon>
        <taxon>Pirellulales</taxon>
        <taxon>Pirellulaceae</taxon>
        <taxon>Neorhodopirellula</taxon>
    </lineage>
</organism>
<dbReference type="Proteomes" id="UP001158067">
    <property type="component" value="Unassembled WGS sequence"/>
</dbReference>
<accession>A0ABY1PSS6</accession>
<feature type="transmembrane region" description="Helical" evidence="2">
    <location>
        <begin position="307"/>
        <end position="327"/>
    </location>
</feature>
<keyword evidence="4" id="KW-1185">Reference proteome</keyword>
<dbReference type="EMBL" id="FXUG01000002">
    <property type="protein sequence ID" value="SMP46048.1"/>
    <property type="molecule type" value="Genomic_DNA"/>
</dbReference>
<proteinExistence type="predicted"/>
<feature type="transmembrane region" description="Helical" evidence="2">
    <location>
        <begin position="177"/>
        <end position="201"/>
    </location>
</feature>
<sequence length="440" mass="49325">MSKSRNAACFGRGVRWYLASTGTIDWSVAISLPLGLMTVLLLVLLPLITGGNADLISEITNTNPIDAEAPLSALFQLRWPFQLVLVWCAGLLFQVGLAHWWLSRTRTPDVDQPHDIVTLTIGGVWMIFPQEVESAGEISSNSFRDAATSARSHTDYDALKAHLTHRWPTFTGANRTVVLWSLVLISLGLMTLLCLTISSWGDGEQGTLRLDRPWIAACWMLCLQGVWQFLPLPQSLGRVAWSIMAGWWIQQSEESRLRDRSELDETDFRLEAIRSTRCVRWAMVGTAFATLITGITAIQALGLTDELGVRPTPLIAGIVLLSVWLFASSRNADLFAIQYALAENSELGRLADRWSVKQFWGTFQKRRLQRAQDERLRAAVAKERAEAVDASKVDEILQRMHDDGPESLSNEERDLLKRVSEAIRQERERGGGGSHDRYNR</sequence>
<keyword evidence="2" id="KW-1133">Transmembrane helix</keyword>
<feature type="transmembrane region" description="Helical" evidence="2">
    <location>
        <begin position="26"/>
        <end position="48"/>
    </location>
</feature>
<reference evidence="3 4" key="1">
    <citation type="submission" date="2017-05" db="EMBL/GenBank/DDBJ databases">
        <authorList>
            <person name="Varghese N."/>
            <person name="Submissions S."/>
        </authorList>
    </citation>
    <scope>NUCLEOTIDE SEQUENCE [LARGE SCALE GENOMIC DNA]</scope>
    <source>
        <strain evidence="3 4">DSM 25457</strain>
    </source>
</reference>
<comment type="caution">
    <text evidence="3">The sequence shown here is derived from an EMBL/GenBank/DDBJ whole genome shotgun (WGS) entry which is preliminary data.</text>
</comment>
<gene>
    <name evidence="3" type="ORF">SAMN06265222_10254</name>
</gene>
<name>A0ABY1PSS6_9BACT</name>
<evidence type="ECO:0000313" key="4">
    <source>
        <dbReference type="Proteomes" id="UP001158067"/>
    </source>
</evidence>
<feature type="transmembrane region" description="Helical" evidence="2">
    <location>
        <begin position="213"/>
        <end position="230"/>
    </location>
</feature>
<evidence type="ECO:0000313" key="3">
    <source>
        <dbReference type="EMBL" id="SMP46048.1"/>
    </source>
</evidence>
<feature type="region of interest" description="Disordered" evidence="1">
    <location>
        <begin position="419"/>
        <end position="440"/>
    </location>
</feature>